<sequence length="260" mass="29657">MPFIRRTSTFFPILLILSSPLHALDTGQVEKRILDLVNAERARRKLPPYTHSPELVSLARRHSRNMARHRFFSHTDPEGKDAPARKRTYFPGLFGSLGENIAYHSGHTEEEVARNLMRSWMDSPGHRANILSDQFTHIGVGVAEDGKQVYATQEFSELVALLEGDLPRRIPFGAELSLRFRFLGRFSKRRLTVVVHFPDRSAKVFVSKDRYYTGAGPLDPIWDGDRFTIKVLCNKGRGVYNLTMGKDGSFDPEGLRFEVR</sequence>
<dbReference type="InterPro" id="IPR014044">
    <property type="entry name" value="CAP_dom"/>
</dbReference>
<dbReference type="Gene3D" id="3.40.33.10">
    <property type="entry name" value="CAP"/>
    <property type="match status" value="1"/>
</dbReference>
<dbReference type="Pfam" id="PF00188">
    <property type="entry name" value="CAP"/>
    <property type="match status" value="1"/>
</dbReference>
<evidence type="ECO:0000256" key="1">
    <source>
        <dbReference type="SAM" id="SignalP"/>
    </source>
</evidence>
<feature type="signal peptide" evidence="1">
    <location>
        <begin position="1"/>
        <end position="23"/>
    </location>
</feature>
<dbReference type="CDD" id="cd05379">
    <property type="entry name" value="CAP_bacterial"/>
    <property type="match status" value="1"/>
</dbReference>
<feature type="domain" description="SCP" evidence="2">
    <location>
        <begin position="34"/>
        <end position="155"/>
    </location>
</feature>
<organism evidence="3 4">
    <name type="scientific">Handelsmanbacteria sp. (strain RIFCSPLOWO2_12_FULL_64_10)</name>
    <dbReference type="NCBI Taxonomy" id="1817868"/>
    <lineage>
        <taxon>Bacteria</taxon>
        <taxon>Candidatus Handelsmaniibacteriota</taxon>
    </lineage>
</organism>
<dbReference type="PANTHER" id="PTHR31157:SF1">
    <property type="entry name" value="SCP DOMAIN-CONTAINING PROTEIN"/>
    <property type="match status" value="1"/>
</dbReference>
<protein>
    <recommendedName>
        <fullName evidence="2">SCP domain-containing protein</fullName>
    </recommendedName>
</protein>
<dbReference type="AlphaFoldDB" id="A0A1F6D4K1"/>
<evidence type="ECO:0000313" key="4">
    <source>
        <dbReference type="Proteomes" id="UP000178606"/>
    </source>
</evidence>
<dbReference type="InterPro" id="IPR035940">
    <property type="entry name" value="CAP_sf"/>
</dbReference>
<name>A0A1F6D4K1_HANXR</name>
<proteinExistence type="predicted"/>
<accession>A0A1F6D4K1</accession>
<feature type="chain" id="PRO_5009523678" description="SCP domain-containing protein" evidence="1">
    <location>
        <begin position="24"/>
        <end position="260"/>
    </location>
</feature>
<dbReference type="EMBL" id="MFKF01000054">
    <property type="protein sequence ID" value="OGG55962.1"/>
    <property type="molecule type" value="Genomic_DNA"/>
</dbReference>
<dbReference type="PANTHER" id="PTHR31157">
    <property type="entry name" value="SCP DOMAIN-CONTAINING PROTEIN"/>
    <property type="match status" value="1"/>
</dbReference>
<reference evidence="3 4" key="1">
    <citation type="journal article" date="2016" name="Nat. Commun.">
        <title>Thousands of microbial genomes shed light on interconnected biogeochemical processes in an aquifer system.</title>
        <authorList>
            <person name="Anantharaman K."/>
            <person name="Brown C.T."/>
            <person name="Hug L.A."/>
            <person name="Sharon I."/>
            <person name="Castelle C.J."/>
            <person name="Probst A.J."/>
            <person name="Thomas B.C."/>
            <person name="Singh A."/>
            <person name="Wilkins M.J."/>
            <person name="Karaoz U."/>
            <person name="Brodie E.L."/>
            <person name="Williams K.H."/>
            <person name="Hubbard S.S."/>
            <person name="Banfield J.F."/>
        </authorList>
    </citation>
    <scope>NUCLEOTIDE SEQUENCE [LARGE SCALE GENOMIC DNA]</scope>
    <source>
        <strain evidence="4">RIFCSPLOWO2_12_FULL_64_10</strain>
    </source>
</reference>
<evidence type="ECO:0000313" key="3">
    <source>
        <dbReference type="EMBL" id="OGG55962.1"/>
    </source>
</evidence>
<dbReference type="SUPFAM" id="SSF55797">
    <property type="entry name" value="PR-1-like"/>
    <property type="match status" value="1"/>
</dbReference>
<gene>
    <name evidence="3" type="ORF">A3F84_00735</name>
</gene>
<keyword evidence="1" id="KW-0732">Signal</keyword>
<comment type="caution">
    <text evidence="3">The sequence shown here is derived from an EMBL/GenBank/DDBJ whole genome shotgun (WGS) entry which is preliminary data.</text>
</comment>
<evidence type="ECO:0000259" key="2">
    <source>
        <dbReference type="Pfam" id="PF00188"/>
    </source>
</evidence>
<dbReference type="Proteomes" id="UP000178606">
    <property type="component" value="Unassembled WGS sequence"/>
</dbReference>